<proteinExistence type="predicted"/>
<dbReference type="GeneID" id="60064032"/>
<dbReference type="AlphaFoldDB" id="U6RJ46"/>
<comment type="caution">
    <text evidence="1">The sequence shown here is derived from an EMBL/GenBank/DDBJ whole genome shotgun (WGS) entry which is preliminary data.</text>
</comment>
<keyword evidence="2" id="KW-1185">Reference proteome</keyword>
<reference evidence="1 2" key="1">
    <citation type="submission" date="2013-04" db="EMBL/GenBank/DDBJ databases">
        <title>The Genome Sequence of Bacteroides massiliensis DSM 17679.</title>
        <authorList>
            <consortium name="The Broad Institute Genomics Platform"/>
            <person name="Earl A."/>
            <person name="Ward D."/>
            <person name="Feldgarden M."/>
            <person name="Gevers D."/>
            <person name="Martens E."/>
            <person name="Fenner L."/>
            <person name="Roux V."/>
            <person name="Mallet M.N."/>
            <person name="Raoult D."/>
            <person name="Walker B."/>
            <person name="Young S."/>
            <person name="Zeng Q."/>
            <person name="Gargeya S."/>
            <person name="Fitzgerald M."/>
            <person name="Haas B."/>
            <person name="Abouelleil A."/>
            <person name="Allen A.W."/>
            <person name="Alvarado L."/>
            <person name="Arachchi H.M."/>
            <person name="Berlin A.M."/>
            <person name="Chapman S.B."/>
            <person name="Gainer-Dewar J."/>
            <person name="Goldberg J."/>
            <person name="Griggs A."/>
            <person name="Gujja S."/>
            <person name="Hansen M."/>
            <person name="Howarth C."/>
            <person name="Imamovic A."/>
            <person name="Ireland A."/>
            <person name="Larimer J."/>
            <person name="McCowan C."/>
            <person name="Murphy C."/>
            <person name="Pearson M."/>
            <person name="Poon T.W."/>
            <person name="Priest M."/>
            <person name="Roberts A."/>
            <person name="Saif S."/>
            <person name="Shea T."/>
            <person name="Sisk P."/>
            <person name="Sykes S."/>
            <person name="Wortman J."/>
            <person name="Nusbaum C."/>
            <person name="Birren B."/>
        </authorList>
    </citation>
    <scope>NUCLEOTIDE SEQUENCE [LARGE SCALE GENOMIC DNA]</scope>
    <source>
        <strain evidence="2">B84634 / Timone 84634 / DSM 17679 / JCM 13223</strain>
    </source>
</reference>
<dbReference type="HOGENOM" id="CLU_3180205_0_0_10"/>
<name>U6RJ46_9BACT</name>
<dbReference type="Proteomes" id="UP000017831">
    <property type="component" value="Unassembled WGS sequence"/>
</dbReference>
<dbReference type="RefSeq" id="WP_005938964.1">
    <property type="nucleotide sequence ID" value="NZ_KB890386.1"/>
</dbReference>
<dbReference type="EMBL" id="AQHY01000017">
    <property type="protein sequence ID" value="EOA55786.1"/>
    <property type="molecule type" value="Genomic_DNA"/>
</dbReference>
<sequence length="46" mass="5277">MRTLHFVDKNDKAALVNDKNDNTNGVLGQNLPHQVSYSRFPFILTF</sequence>
<accession>U6RJ46</accession>
<dbReference type="PATRIC" id="fig|1121098.3.peg.1443"/>
<evidence type="ECO:0000313" key="1">
    <source>
        <dbReference type="EMBL" id="EOA55786.1"/>
    </source>
</evidence>
<protein>
    <submittedName>
        <fullName evidence="1">Uncharacterized protein</fullName>
    </submittedName>
</protein>
<gene>
    <name evidence="1" type="ORF">HMPREF1534_01424</name>
</gene>
<evidence type="ECO:0000313" key="2">
    <source>
        <dbReference type="Proteomes" id="UP000017831"/>
    </source>
</evidence>
<organism evidence="1 2">
    <name type="scientific">Phocaeicola massiliensis B84634 = Timone 84634 = DSM 17679 = JCM 13223</name>
    <dbReference type="NCBI Taxonomy" id="1121098"/>
    <lineage>
        <taxon>Bacteria</taxon>
        <taxon>Pseudomonadati</taxon>
        <taxon>Bacteroidota</taxon>
        <taxon>Bacteroidia</taxon>
        <taxon>Bacteroidales</taxon>
        <taxon>Bacteroidaceae</taxon>
        <taxon>Phocaeicola</taxon>
    </lineage>
</organism>